<organism evidence="1 2">
    <name type="scientific">Caldicellulosiruptor bescii</name>
    <name type="common">Anaerocellum thermophilum</name>
    <dbReference type="NCBI Taxonomy" id="31899"/>
    <lineage>
        <taxon>Bacteria</taxon>
        <taxon>Bacillati</taxon>
        <taxon>Bacillota</taxon>
        <taxon>Bacillota incertae sedis</taxon>
        <taxon>Caldicellulosiruptorales</taxon>
        <taxon>Caldicellulosiruptoraceae</taxon>
        <taxon>Caldicellulosiruptor</taxon>
    </lineage>
</organism>
<protein>
    <recommendedName>
        <fullName evidence="3">Lipoprotein</fullName>
    </recommendedName>
</protein>
<proteinExistence type="predicted"/>
<evidence type="ECO:0008006" key="3">
    <source>
        <dbReference type="Google" id="ProtNLM"/>
    </source>
</evidence>
<keyword evidence="2" id="KW-1185">Reference proteome</keyword>
<evidence type="ECO:0000313" key="1">
    <source>
        <dbReference type="EMBL" id="SMR95102.1"/>
    </source>
</evidence>
<name>A0ABY1SAS3_CALBS</name>
<comment type="caution">
    <text evidence="1">The sequence shown here is derived from an EMBL/GenBank/DDBJ whole genome shotgun (WGS) entry which is preliminary data.</text>
</comment>
<dbReference type="RefSeq" id="WP_015907237.1">
    <property type="nucleotide sequence ID" value="NZ_FUZJ01000001.1"/>
</dbReference>
<sequence length="223" mass="25533">MKKRKLFVLGLLVLITIVATIIGYNAESIQQLNNEEEIKGVVKSALNIYSKSVYPPEYTKSPGIKIPSQLIEKKINEITQECEKYYSAKSGILANKIKVFQTAVLGEAYSPSDIRTVEWKINDIKFLETRIEGDTATVIADVYCENKMVALIPIDNKVNGSIKPEEMTIEYQKRLYEETQKLPKKLVTYNPKGVIRYYFNLSKENGKWKITSENFNYLPGYEP</sequence>
<dbReference type="EMBL" id="FXXC01000001">
    <property type="protein sequence ID" value="SMR95102.1"/>
    <property type="molecule type" value="Genomic_DNA"/>
</dbReference>
<dbReference type="GeneID" id="31772023"/>
<gene>
    <name evidence="1" type="ORF">SAMN05216240_2440</name>
</gene>
<reference evidence="1 2" key="1">
    <citation type="submission" date="2017-05" db="EMBL/GenBank/DDBJ databases">
        <authorList>
            <person name="Varghese N."/>
            <person name="Submissions S."/>
        </authorList>
    </citation>
    <scope>NUCLEOTIDE SEQUENCE [LARGE SCALE GENOMIC DNA]</scope>
    <source>
        <strain evidence="1 2">MACB1020</strain>
    </source>
</reference>
<evidence type="ECO:0000313" key="2">
    <source>
        <dbReference type="Proteomes" id="UP000196803"/>
    </source>
</evidence>
<accession>A0ABY1SAS3</accession>
<dbReference type="Proteomes" id="UP000196803">
    <property type="component" value="Unassembled WGS sequence"/>
</dbReference>